<evidence type="ECO:0000256" key="1">
    <source>
        <dbReference type="ARBA" id="ARBA00022630"/>
    </source>
</evidence>
<dbReference type="EMBL" id="CP070619">
    <property type="protein sequence ID" value="QSE93799.1"/>
    <property type="molecule type" value="Genomic_DNA"/>
</dbReference>
<reference evidence="7 8" key="2">
    <citation type="journal article" date="2022" name="Arch. Microbiol.">
        <title>Rhodococcus pseudokoreensis sp. nov. isolated from the rhizosphere of young M26 apple rootstocks.</title>
        <authorList>
            <person name="Kampfer P."/>
            <person name="Glaeser S.P."/>
            <person name="Blom J."/>
            <person name="Wolf J."/>
            <person name="Benning S."/>
            <person name="Schloter M."/>
            <person name="Neumann-Schaal M."/>
        </authorList>
    </citation>
    <scope>NUCLEOTIDE SEQUENCE [LARGE SCALE GENOMIC DNA]</scope>
    <source>
        <strain evidence="7 8">R79</strain>
    </source>
</reference>
<keyword evidence="2" id="KW-0274">FAD</keyword>
<dbReference type="Gene3D" id="2.40.110.10">
    <property type="entry name" value="Butyryl-CoA Dehydrogenase, subunit A, domain 2"/>
    <property type="match status" value="1"/>
</dbReference>
<feature type="domain" description="HpaB/PvcC/4-BUDH C-terminal" evidence="5">
    <location>
        <begin position="278"/>
        <end position="475"/>
    </location>
</feature>
<evidence type="ECO:0000313" key="8">
    <source>
        <dbReference type="Proteomes" id="UP000662986"/>
    </source>
</evidence>
<dbReference type="Gene3D" id="1.10.3140.10">
    <property type="entry name" value="4-hydroxybutyryl-coa dehydratase, domain 1"/>
    <property type="match status" value="1"/>
</dbReference>
<dbReference type="SUPFAM" id="SSF47203">
    <property type="entry name" value="Acyl-CoA dehydrogenase C-terminal domain-like"/>
    <property type="match status" value="1"/>
</dbReference>
<feature type="domain" description="HpaB/PvcC/4-BUDH N-terminal" evidence="6">
    <location>
        <begin position="4"/>
        <end position="269"/>
    </location>
</feature>
<keyword evidence="8" id="KW-1185">Reference proteome</keyword>
<evidence type="ECO:0000259" key="5">
    <source>
        <dbReference type="Pfam" id="PF03241"/>
    </source>
</evidence>
<evidence type="ECO:0000313" key="7">
    <source>
        <dbReference type="EMBL" id="QSE93799.1"/>
    </source>
</evidence>
<dbReference type="Proteomes" id="UP000662986">
    <property type="component" value="Chromosome"/>
</dbReference>
<protein>
    <submittedName>
        <fullName evidence="7">4-hydroxyphenylacetate 3-hydroxylase family protein</fullName>
    </submittedName>
</protein>
<keyword evidence="1" id="KW-0285">Flavoprotein</keyword>
<dbReference type="InterPro" id="IPR024719">
    <property type="entry name" value="HpaB/PvcC/4-BUDH_C"/>
</dbReference>
<evidence type="ECO:0000256" key="2">
    <source>
        <dbReference type="ARBA" id="ARBA00022827"/>
    </source>
</evidence>
<dbReference type="Gene3D" id="1.20.140.10">
    <property type="entry name" value="Butyryl-CoA Dehydrogenase, subunit A, domain 3"/>
    <property type="match status" value="1"/>
</dbReference>
<dbReference type="PIRSF" id="PIRSF000331">
    <property type="entry name" value="HpaA_HpaB"/>
    <property type="match status" value="1"/>
</dbReference>
<sequence>MIRTGDEYRESIRDGREVWVDGERVKDVADHPMFKPIVDVRARIYDLAHDEATQDAMTYVDPDSGERNAIANKLPRTQQDWLDKRAAVDLVLDDTRGVVTRVGDETIGEMWSLFDGQDVLNEVDPRFSENIRRHLERSVREDPFHVSANTDPKGDRSKAPQDQDPDMLLHVVKETDNGIVVRGAKYETAAAYSNQAFTKPTIANWGNSELSDYAVGFVLDMGAPGLKYISRNGFAGRAPAADYPLANRVDEVESLVVFDNVEIPWEDVLFYRHTRAATFIRSTLHRYSAFPFVQRTLHLADLMIGSALWNVKQSGLEKQQAVQEKLAQLACYRETINAHLTAAISLAEPSPGGLLMPNQSLLYTGRVMALSQLPAMMHFARELCGGQICITPDAATFADPDVAPWLEKFYSINDNWVADDRRKLLAFARDLLNSDYAGHRLTFQLFAQSPPFAQLAAVYRNFDFDGPLGLVKAAAGLSDNVDGGAA</sequence>
<dbReference type="InterPro" id="IPR004925">
    <property type="entry name" value="HpaB/PvcC/4-BUDH"/>
</dbReference>
<feature type="compositionally biased region" description="Basic and acidic residues" evidence="4">
    <location>
        <begin position="152"/>
        <end position="161"/>
    </location>
</feature>
<dbReference type="InterPro" id="IPR036250">
    <property type="entry name" value="AcylCo_DH-like_C"/>
</dbReference>
<dbReference type="InterPro" id="IPR024674">
    <property type="entry name" value="HpaB/PvcC/4-BUDH_N"/>
</dbReference>
<dbReference type="RefSeq" id="WP_206010283.1">
    <property type="nucleotide sequence ID" value="NZ_CP070619.1"/>
</dbReference>
<accession>A0A974WA05</accession>
<dbReference type="Pfam" id="PF03241">
    <property type="entry name" value="HpaB"/>
    <property type="match status" value="1"/>
</dbReference>
<dbReference type="SUPFAM" id="SSF56645">
    <property type="entry name" value="Acyl-CoA dehydrogenase NM domain-like"/>
    <property type="match status" value="1"/>
</dbReference>
<keyword evidence="3" id="KW-0560">Oxidoreductase</keyword>
<proteinExistence type="predicted"/>
<dbReference type="InterPro" id="IPR046373">
    <property type="entry name" value="Acyl-CoA_Oxase/DH_mid-dom_sf"/>
</dbReference>
<evidence type="ECO:0000259" key="6">
    <source>
        <dbReference type="Pfam" id="PF11794"/>
    </source>
</evidence>
<dbReference type="Pfam" id="PF11794">
    <property type="entry name" value="HpaB_N"/>
    <property type="match status" value="1"/>
</dbReference>
<dbReference type="PANTHER" id="PTHR36117">
    <property type="entry name" value="4-HYDROXYPHENYLACETATE 3-MONOOXYGENASE-RELATED"/>
    <property type="match status" value="1"/>
</dbReference>
<evidence type="ECO:0000256" key="4">
    <source>
        <dbReference type="SAM" id="MobiDB-lite"/>
    </source>
</evidence>
<reference evidence="7 8" key="1">
    <citation type="journal article" date="2021" name="Microbiol. Resour. Announc.">
        <title>Complete Genome Sequences of Two Rhodococcus sp. Strains with Large and Linear Chromosomes, Isolated from Apple Rhizosphere.</title>
        <authorList>
            <person name="Benning S."/>
            <person name="Brugnone N."/>
            <person name="Siani R."/>
            <person name="Kublik S."/>
            <person name="Schloter M."/>
            <person name="Rad V."/>
        </authorList>
    </citation>
    <scope>NUCLEOTIDE SEQUENCE [LARGE SCALE GENOMIC DNA]</scope>
    <source>
        <strain evidence="7 8">R79</strain>
    </source>
</reference>
<feature type="region of interest" description="Disordered" evidence="4">
    <location>
        <begin position="142"/>
        <end position="165"/>
    </location>
</feature>
<evidence type="ECO:0000256" key="3">
    <source>
        <dbReference type="ARBA" id="ARBA00023002"/>
    </source>
</evidence>
<dbReference type="InterPro" id="IPR009100">
    <property type="entry name" value="AcylCoA_DH/oxidase_NM_dom_sf"/>
</dbReference>
<name>A0A974WA05_9NOCA</name>
<gene>
    <name evidence="7" type="ORF">JWS13_36975</name>
</gene>
<dbReference type="PANTHER" id="PTHR36117:SF3">
    <property type="entry name" value="4-HYDROXYPHENYLACETATE 3-MONOOXYGENASE-RELATED"/>
    <property type="match status" value="1"/>
</dbReference>
<organism evidence="7 8">
    <name type="scientific">Rhodococcus pseudokoreensis</name>
    <dbReference type="NCBI Taxonomy" id="2811421"/>
    <lineage>
        <taxon>Bacteria</taxon>
        <taxon>Bacillati</taxon>
        <taxon>Actinomycetota</taxon>
        <taxon>Actinomycetes</taxon>
        <taxon>Mycobacteriales</taxon>
        <taxon>Nocardiaceae</taxon>
        <taxon>Rhodococcus</taxon>
    </lineage>
</organism>